<evidence type="ECO:0000313" key="2">
    <source>
        <dbReference type="Proteomes" id="UP000176050"/>
    </source>
</evidence>
<dbReference type="InterPro" id="IPR015996">
    <property type="entry name" value="UCP028451"/>
</dbReference>
<dbReference type="AlphaFoldDB" id="A0A1D8P6H2"/>
<dbReference type="STRING" id="1850246.LPB138_05575"/>
<reference evidence="1 2" key="1">
    <citation type="submission" date="2016-10" db="EMBL/GenBank/DDBJ databases">
        <title>Lutibacter sp. LPB0138, isolated from marine gastropod.</title>
        <authorList>
            <person name="Kim E."/>
            <person name="Yi H."/>
        </authorList>
    </citation>
    <scope>NUCLEOTIDE SEQUENCE [LARGE SCALE GENOMIC DNA]</scope>
    <source>
        <strain evidence="1 2">LPB0138</strain>
    </source>
</reference>
<dbReference type="Pfam" id="PF09365">
    <property type="entry name" value="DUF2461"/>
    <property type="match status" value="1"/>
</dbReference>
<dbReference type="KEGG" id="lul:LPB138_05575"/>
<evidence type="ECO:0008006" key="3">
    <source>
        <dbReference type="Google" id="ProtNLM"/>
    </source>
</evidence>
<evidence type="ECO:0000313" key="1">
    <source>
        <dbReference type="EMBL" id="AOW20181.1"/>
    </source>
</evidence>
<dbReference type="PIRSF" id="PIRSF028451">
    <property type="entry name" value="UCP028451"/>
    <property type="match status" value="1"/>
</dbReference>
<protein>
    <recommendedName>
        <fullName evidence="3">TIGR02453 family protein</fullName>
    </recommendedName>
</protein>
<accession>A0A1D8P6H2</accession>
<name>A0A1D8P6H2_9FLAO</name>
<dbReference type="PANTHER" id="PTHR36452:SF1">
    <property type="entry name" value="DUF2461 DOMAIN-CONTAINING PROTEIN"/>
    <property type="match status" value="1"/>
</dbReference>
<dbReference type="Proteomes" id="UP000176050">
    <property type="component" value="Chromosome"/>
</dbReference>
<dbReference type="PANTHER" id="PTHR36452">
    <property type="entry name" value="CHROMOSOME 12, WHOLE GENOME SHOTGUN SEQUENCE"/>
    <property type="match status" value="1"/>
</dbReference>
<keyword evidence="2" id="KW-1185">Reference proteome</keyword>
<sequence length="221" mass="25929">MKYFTSDYLQFFKELAGNNNKEWFDKNRKRYETSVREPFKVFVDTLINEISKDDSEVQITHKEAIFRINRDIRFAKDKTPYKLNNSAIISKTGRKDKVYPGIYIELGPEKLGIYGGVFSPDTNQIEKIRNYISKNQTQFEKLISSKGFKNTYGEIKGTKAKRIPKEYKEIGEEQPLIYNKQWYYFIHLSPEIIESDDLMGTIVSNAKIAKGLREFFKNALN</sequence>
<proteinExistence type="predicted"/>
<dbReference type="InterPro" id="IPR012808">
    <property type="entry name" value="CHP02453"/>
</dbReference>
<organism evidence="1 2">
    <name type="scientific">Urechidicola croceus</name>
    <dbReference type="NCBI Taxonomy" id="1850246"/>
    <lineage>
        <taxon>Bacteria</taxon>
        <taxon>Pseudomonadati</taxon>
        <taxon>Bacteroidota</taxon>
        <taxon>Flavobacteriia</taxon>
        <taxon>Flavobacteriales</taxon>
        <taxon>Flavobacteriaceae</taxon>
        <taxon>Urechidicola</taxon>
    </lineage>
</organism>
<gene>
    <name evidence="1" type="ORF">LPB138_05575</name>
</gene>
<dbReference type="RefSeq" id="WP_070236319.1">
    <property type="nucleotide sequence ID" value="NZ_CP017478.1"/>
</dbReference>
<dbReference type="OrthoDB" id="9794241at2"/>
<dbReference type="EMBL" id="CP017478">
    <property type="protein sequence ID" value="AOW20181.1"/>
    <property type="molecule type" value="Genomic_DNA"/>
</dbReference>
<dbReference type="NCBIfam" id="TIGR02453">
    <property type="entry name" value="TIGR02453 family protein"/>
    <property type="match status" value="1"/>
</dbReference>